<dbReference type="Gene3D" id="3.40.720.10">
    <property type="entry name" value="Alkaline Phosphatase, subunit A"/>
    <property type="match status" value="1"/>
</dbReference>
<evidence type="ECO:0000313" key="10">
    <source>
        <dbReference type="EMBL" id="QJE97308.1"/>
    </source>
</evidence>
<reference evidence="10 11" key="1">
    <citation type="submission" date="2020-04" db="EMBL/GenBank/DDBJ databases">
        <title>Luteolibacter sp. G-1-1-1 isolated from soil.</title>
        <authorList>
            <person name="Dahal R.H."/>
        </authorList>
    </citation>
    <scope>NUCLEOTIDE SEQUENCE [LARGE SCALE GENOMIC DNA]</scope>
    <source>
        <strain evidence="10 11">G-1-1-1</strain>
    </source>
</reference>
<evidence type="ECO:0000256" key="4">
    <source>
        <dbReference type="ARBA" id="ARBA00022729"/>
    </source>
</evidence>
<dbReference type="AlphaFoldDB" id="A0A858RLG9"/>
<evidence type="ECO:0000259" key="9">
    <source>
        <dbReference type="Pfam" id="PF00884"/>
    </source>
</evidence>
<feature type="region of interest" description="Disordered" evidence="7">
    <location>
        <begin position="97"/>
        <end position="118"/>
    </location>
</feature>
<dbReference type="SUPFAM" id="SSF53649">
    <property type="entry name" value="Alkaline phosphatase-like"/>
    <property type="match status" value="1"/>
</dbReference>
<comment type="similarity">
    <text evidence="2">Belongs to the sulfatase family.</text>
</comment>
<feature type="chain" id="PRO_5032504117" evidence="8">
    <location>
        <begin position="19"/>
        <end position="489"/>
    </location>
</feature>
<gene>
    <name evidence="10" type="ORF">HHL09_16440</name>
</gene>
<dbReference type="PANTHER" id="PTHR42693">
    <property type="entry name" value="ARYLSULFATASE FAMILY MEMBER"/>
    <property type="match status" value="1"/>
</dbReference>
<dbReference type="InterPro" id="IPR024607">
    <property type="entry name" value="Sulfatase_CS"/>
</dbReference>
<dbReference type="GO" id="GO:0004065">
    <property type="term" value="F:arylsulfatase activity"/>
    <property type="evidence" value="ECO:0007669"/>
    <property type="project" value="TreeGrafter"/>
</dbReference>
<evidence type="ECO:0000256" key="6">
    <source>
        <dbReference type="ARBA" id="ARBA00022837"/>
    </source>
</evidence>
<evidence type="ECO:0000256" key="3">
    <source>
        <dbReference type="ARBA" id="ARBA00022723"/>
    </source>
</evidence>
<dbReference type="GO" id="GO:0046872">
    <property type="term" value="F:metal ion binding"/>
    <property type="evidence" value="ECO:0007669"/>
    <property type="project" value="UniProtKB-KW"/>
</dbReference>
<evidence type="ECO:0000256" key="7">
    <source>
        <dbReference type="SAM" id="MobiDB-lite"/>
    </source>
</evidence>
<evidence type="ECO:0000256" key="1">
    <source>
        <dbReference type="ARBA" id="ARBA00001913"/>
    </source>
</evidence>
<keyword evidence="5" id="KW-0378">Hydrolase</keyword>
<proteinExistence type="inferred from homology"/>
<dbReference type="Gene3D" id="3.30.1120.10">
    <property type="match status" value="1"/>
</dbReference>
<dbReference type="KEGG" id="luo:HHL09_16440"/>
<dbReference type="CDD" id="cd16144">
    <property type="entry name" value="ARS_like"/>
    <property type="match status" value="1"/>
</dbReference>
<name>A0A858RLG9_9BACT</name>
<dbReference type="EMBL" id="CP051774">
    <property type="protein sequence ID" value="QJE97308.1"/>
    <property type="molecule type" value="Genomic_DNA"/>
</dbReference>
<evidence type="ECO:0000256" key="8">
    <source>
        <dbReference type="SAM" id="SignalP"/>
    </source>
</evidence>
<evidence type="ECO:0000256" key="5">
    <source>
        <dbReference type="ARBA" id="ARBA00022801"/>
    </source>
</evidence>
<dbReference type="Proteomes" id="UP000501812">
    <property type="component" value="Chromosome"/>
</dbReference>
<sequence>MKALVSLLIISCSWTASAMEQPNLLVFLVDDMGWQDTSLPFLHDANGKPVTTDLNRRYRTPNMEALAARGMKFTRAYAHPVCTPSRVSLMTGKNPARHRVTNWTSPTGAENGDNDVPNLRSPDEWLRKGMAESEKPLPSILHAAGYHTIHCGKAHFGSKGTWAADPKGIGFDVNIAGNEIGHPASYFAKENFGKGSNHVTGLEKWQGSDGFLTDVLTQELCAEIEKSAKDEKPFFAYMAHYAVHSPFQTDPRFAANYPDLTPPQHAYATLIEGMDRSLGDILAKLEALGIADETFVIFISDNGGDAPIPNNNMNPAVSGNAPLRGKKGMRYEGGMRVPMIASWAKADTVNPLQSALPVQAASRTDDLVHIADLFPTLLSLAGVKDVASADGHDLTPYLRGDTSYHRPQWLVTHYPHGHNNDHFSVLHEGTWKFIHNYADASTELYDLSKDLSESKNLATDRAERAASMSKELERRLDDYAALRSKRINP</sequence>
<protein>
    <submittedName>
        <fullName evidence="10">Sulfatase</fullName>
    </submittedName>
</protein>
<dbReference type="InterPro" id="IPR017850">
    <property type="entry name" value="Alkaline_phosphatase_core_sf"/>
</dbReference>
<evidence type="ECO:0000313" key="11">
    <source>
        <dbReference type="Proteomes" id="UP000501812"/>
    </source>
</evidence>
<accession>A0A858RLG9</accession>
<organism evidence="10 11">
    <name type="scientific">Luteolibacter luteus</name>
    <dbReference type="NCBI Taxonomy" id="2728835"/>
    <lineage>
        <taxon>Bacteria</taxon>
        <taxon>Pseudomonadati</taxon>
        <taxon>Verrucomicrobiota</taxon>
        <taxon>Verrucomicrobiia</taxon>
        <taxon>Verrucomicrobiales</taxon>
        <taxon>Verrucomicrobiaceae</taxon>
        <taxon>Luteolibacter</taxon>
    </lineage>
</organism>
<keyword evidence="11" id="KW-1185">Reference proteome</keyword>
<feature type="domain" description="Sulfatase N-terminal" evidence="9">
    <location>
        <begin position="22"/>
        <end position="383"/>
    </location>
</feature>
<comment type="cofactor">
    <cofactor evidence="1">
        <name>Ca(2+)</name>
        <dbReference type="ChEBI" id="CHEBI:29108"/>
    </cofactor>
</comment>
<evidence type="ECO:0000256" key="2">
    <source>
        <dbReference type="ARBA" id="ARBA00008779"/>
    </source>
</evidence>
<dbReference type="PANTHER" id="PTHR42693:SF42">
    <property type="entry name" value="ARYLSULFATASE G"/>
    <property type="match status" value="1"/>
</dbReference>
<feature type="signal peptide" evidence="8">
    <location>
        <begin position="1"/>
        <end position="18"/>
    </location>
</feature>
<keyword evidence="6" id="KW-0106">Calcium</keyword>
<dbReference type="RefSeq" id="WP_169455708.1">
    <property type="nucleotide sequence ID" value="NZ_CP051774.1"/>
</dbReference>
<dbReference type="Pfam" id="PF00884">
    <property type="entry name" value="Sulfatase"/>
    <property type="match status" value="1"/>
</dbReference>
<dbReference type="InterPro" id="IPR050738">
    <property type="entry name" value="Sulfatase"/>
</dbReference>
<keyword evidence="4 8" id="KW-0732">Signal</keyword>
<keyword evidence="3" id="KW-0479">Metal-binding</keyword>
<dbReference type="InterPro" id="IPR000917">
    <property type="entry name" value="Sulfatase_N"/>
</dbReference>
<dbReference type="PROSITE" id="PS00523">
    <property type="entry name" value="SULFATASE_1"/>
    <property type="match status" value="1"/>
</dbReference>